<gene>
    <name evidence="3" type="ORF">MTBBW1_820016</name>
</gene>
<keyword evidence="1" id="KW-1133">Transmembrane helix</keyword>
<feature type="domain" description="Solute-binding protein family 3/N-terminal" evidence="2">
    <location>
        <begin position="114"/>
        <end position="314"/>
    </location>
</feature>
<evidence type="ECO:0000313" key="3">
    <source>
        <dbReference type="EMBL" id="SLM32924.1"/>
    </source>
</evidence>
<dbReference type="SUPFAM" id="SSF53850">
    <property type="entry name" value="Periplasmic binding protein-like II"/>
    <property type="match status" value="1"/>
</dbReference>
<dbReference type="PANTHER" id="PTHR38834:SF3">
    <property type="entry name" value="SOLUTE-BINDING PROTEIN FAMILY 3_N-TERMINAL DOMAIN-CONTAINING PROTEIN"/>
    <property type="match status" value="1"/>
</dbReference>
<keyword evidence="1" id="KW-0472">Membrane</keyword>
<accession>A0A1W1HKC1</accession>
<reference evidence="3 4" key="1">
    <citation type="submission" date="2017-03" db="EMBL/GenBank/DDBJ databases">
        <authorList>
            <person name="Afonso C.L."/>
            <person name="Miller P.J."/>
            <person name="Scott M.A."/>
            <person name="Spackman E."/>
            <person name="Goraichik I."/>
            <person name="Dimitrov K.M."/>
            <person name="Suarez D.L."/>
            <person name="Swayne D.E."/>
        </authorList>
    </citation>
    <scope>NUCLEOTIDE SEQUENCE [LARGE SCALE GENOMIC DNA]</scope>
    <source>
        <strain evidence="3">PRJEB14757</strain>
    </source>
</reference>
<dbReference type="PANTHER" id="PTHR38834">
    <property type="entry name" value="PERIPLASMIC SUBSTRATE BINDING PROTEIN FAMILY 3"/>
    <property type="match status" value="1"/>
</dbReference>
<dbReference type="Pfam" id="PF00497">
    <property type="entry name" value="SBP_bac_3"/>
    <property type="match status" value="1"/>
</dbReference>
<protein>
    <submittedName>
        <fullName evidence="3">ABC-type amino acid transport/signal transduction systems, periplasmic component/domain</fullName>
    </submittedName>
</protein>
<organism evidence="3 4">
    <name type="scientific">Desulfamplus magnetovallimortis</name>
    <dbReference type="NCBI Taxonomy" id="1246637"/>
    <lineage>
        <taxon>Bacteria</taxon>
        <taxon>Pseudomonadati</taxon>
        <taxon>Thermodesulfobacteriota</taxon>
        <taxon>Desulfobacteria</taxon>
        <taxon>Desulfobacterales</taxon>
        <taxon>Desulfobacteraceae</taxon>
        <taxon>Desulfamplus</taxon>
    </lineage>
</organism>
<dbReference type="OrthoDB" id="5296159at2"/>
<name>A0A1W1HKC1_9BACT</name>
<proteinExistence type="predicted"/>
<keyword evidence="1" id="KW-0812">Transmembrane</keyword>
<dbReference type="EMBL" id="FWEV01000328">
    <property type="protein sequence ID" value="SLM32924.1"/>
    <property type="molecule type" value="Genomic_DNA"/>
</dbReference>
<dbReference type="Proteomes" id="UP000191931">
    <property type="component" value="Unassembled WGS sequence"/>
</dbReference>
<dbReference type="STRING" id="1246637.MTBBW1_820016"/>
<keyword evidence="4" id="KW-1185">Reference proteome</keyword>
<dbReference type="Gene3D" id="3.40.190.10">
    <property type="entry name" value="Periplasmic binding protein-like II"/>
    <property type="match status" value="2"/>
</dbReference>
<feature type="transmembrane region" description="Helical" evidence="1">
    <location>
        <begin position="74"/>
        <end position="93"/>
    </location>
</feature>
<dbReference type="InterPro" id="IPR001638">
    <property type="entry name" value="Solute-binding_3/MltF_N"/>
</dbReference>
<sequence>MDLIYPKKKSALRVFVTLSDVIIDKPINHYCFFKFKSSGGFFRHFKYSKRFIPDSQTLQEHNSEKGNFIMKKTYQLILVILILLVLSGFAHAAQPIKLATLDWEPYIGQTLPDNGYVAEVIREAFKRSGYEIQMDFLPWARVVKMAREGKYDGYFPEYYSDELQKDFKVSSSFPGGPLVFFKRKGEEIHYGSLSDLKPYFIGVVRGYINTREFDEADYLKKDEATDDLTNFKKLLKKRVDLIVADKFVGYDTVRKNLPDAVEQIDVVNPPLEIKDLFLCISKKTPDAQIKLEALEKGLAEIKSDGTLERILKKHGF</sequence>
<evidence type="ECO:0000313" key="4">
    <source>
        <dbReference type="Proteomes" id="UP000191931"/>
    </source>
</evidence>
<dbReference type="AlphaFoldDB" id="A0A1W1HKC1"/>
<evidence type="ECO:0000259" key="2">
    <source>
        <dbReference type="Pfam" id="PF00497"/>
    </source>
</evidence>
<evidence type="ECO:0000256" key="1">
    <source>
        <dbReference type="SAM" id="Phobius"/>
    </source>
</evidence>